<dbReference type="AlphaFoldDB" id="A0A182QKR2"/>
<evidence type="ECO:0000313" key="4">
    <source>
        <dbReference type="Proteomes" id="UP000075886"/>
    </source>
</evidence>
<sequence>MDTDRGSSTVSPSSSKLLSPPKRKKQVVGLYVNPCRRPQQQQATGNNEWRRKRRKHCTHLQPNGQRQIQSTRCGFEPNSATMETEKRQLHRGSYRERRMIAPSMVCCVGLVLLHLIVLAASSPMSIKSDYWQRVSSYVADDGIQKENFGTASPYGRTNVGVAGSCWLSIEEHFVGAGCFCSVPGMETPKRGGNEHGAEQRPSYPYENNKPPQSNETNEMPHTPHARSIRGRGHMESG</sequence>
<evidence type="ECO:0000256" key="1">
    <source>
        <dbReference type="SAM" id="MobiDB-lite"/>
    </source>
</evidence>
<accession>A0A182QKR2</accession>
<dbReference type="VEuPathDB" id="VectorBase:AFAF012195"/>
<feature type="compositionally biased region" description="Polar residues" evidence="1">
    <location>
        <begin position="209"/>
        <end position="219"/>
    </location>
</feature>
<feature type="region of interest" description="Disordered" evidence="1">
    <location>
        <begin position="1"/>
        <end position="25"/>
    </location>
</feature>
<feature type="compositionally biased region" description="Low complexity" evidence="1">
    <location>
        <begin position="7"/>
        <end position="20"/>
    </location>
</feature>
<keyword evidence="4" id="KW-1185">Reference proteome</keyword>
<reference evidence="3" key="2">
    <citation type="submission" date="2020-05" db="UniProtKB">
        <authorList>
            <consortium name="EnsemblMetazoa"/>
        </authorList>
    </citation>
    <scope>IDENTIFICATION</scope>
    <source>
        <strain evidence="3">FAR1</strain>
    </source>
</reference>
<keyword evidence="2" id="KW-1133">Transmembrane helix</keyword>
<feature type="region of interest" description="Disordered" evidence="1">
    <location>
        <begin position="189"/>
        <end position="237"/>
    </location>
</feature>
<evidence type="ECO:0000313" key="3">
    <source>
        <dbReference type="EnsemblMetazoa" id="AFAF012195-PA"/>
    </source>
</evidence>
<dbReference type="EMBL" id="AXCN02000090">
    <property type="status" value="NOT_ANNOTATED_CDS"/>
    <property type="molecule type" value="Genomic_DNA"/>
</dbReference>
<keyword evidence="2" id="KW-0812">Transmembrane</keyword>
<reference evidence="4" key="1">
    <citation type="submission" date="2014-01" db="EMBL/GenBank/DDBJ databases">
        <title>The Genome Sequence of Anopheles farauti FAR1 (V2).</title>
        <authorList>
            <consortium name="The Broad Institute Genomics Platform"/>
            <person name="Neafsey D.E."/>
            <person name="Besansky N."/>
            <person name="Howell P."/>
            <person name="Walton C."/>
            <person name="Young S.K."/>
            <person name="Zeng Q."/>
            <person name="Gargeya S."/>
            <person name="Fitzgerald M."/>
            <person name="Haas B."/>
            <person name="Abouelleil A."/>
            <person name="Allen A.W."/>
            <person name="Alvarado L."/>
            <person name="Arachchi H.M."/>
            <person name="Berlin A.M."/>
            <person name="Chapman S.B."/>
            <person name="Gainer-Dewar J."/>
            <person name="Goldberg J."/>
            <person name="Griggs A."/>
            <person name="Gujja S."/>
            <person name="Hansen M."/>
            <person name="Howarth C."/>
            <person name="Imamovic A."/>
            <person name="Ireland A."/>
            <person name="Larimer J."/>
            <person name="McCowan C."/>
            <person name="Murphy C."/>
            <person name="Pearson M."/>
            <person name="Poon T.W."/>
            <person name="Priest M."/>
            <person name="Roberts A."/>
            <person name="Saif S."/>
            <person name="Shea T."/>
            <person name="Sisk P."/>
            <person name="Sykes S."/>
            <person name="Wortman J."/>
            <person name="Nusbaum C."/>
            <person name="Birren B."/>
        </authorList>
    </citation>
    <scope>NUCLEOTIDE SEQUENCE [LARGE SCALE GENOMIC DNA]</scope>
    <source>
        <strain evidence="4">FAR1</strain>
    </source>
</reference>
<protein>
    <submittedName>
        <fullName evidence="3">Uncharacterized protein</fullName>
    </submittedName>
</protein>
<feature type="compositionally biased region" description="Basic and acidic residues" evidence="1">
    <location>
        <begin position="189"/>
        <end position="198"/>
    </location>
</feature>
<organism evidence="3 4">
    <name type="scientific">Anopheles farauti</name>
    <dbReference type="NCBI Taxonomy" id="69004"/>
    <lineage>
        <taxon>Eukaryota</taxon>
        <taxon>Metazoa</taxon>
        <taxon>Ecdysozoa</taxon>
        <taxon>Arthropoda</taxon>
        <taxon>Hexapoda</taxon>
        <taxon>Insecta</taxon>
        <taxon>Pterygota</taxon>
        <taxon>Neoptera</taxon>
        <taxon>Endopterygota</taxon>
        <taxon>Diptera</taxon>
        <taxon>Nematocera</taxon>
        <taxon>Culicoidea</taxon>
        <taxon>Culicidae</taxon>
        <taxon>Anophelinae</taxon>
        <taxon>Anopheles</taxon>
    </lineage>
</organism>
<dbReference type="EnsemblMetazoa" id="AFAF012195-RA">
    <property type="protein sequence ID" value="AFAF012195-PA"/>
    <property type="gene ID" value="AFAF012195"/>
</dbReference>
<keyword evidence="2" id="KW-0472">Membrane</keyword>
<evidence type="ECO:0000256" key="2">
    <source>
        <dbReference type="SAM" id="Phobius"/>
    </source>
</evidence>
<proteinExistence type="predicted"/>
<feature type="transmembrane region" description="Helical" evidence="2">
    <location>
        <begin position="99"/>
        <end position="120"/>
    </location>
</feature>
<dbReference type="Proteomes" id="UP000075886">
    <property type="component" value="Unassembled WGS sequence"/>
</dbReference>
<name>A0A182QKR2_9DIPT</name>